<comment type="subcellular location">
    <subcellularLocation>
        <location evidence="6">Cytoplasm</location>
    </subcellularLocation>
</comment>
<dbReference type="SUPFAM" id="SSF53335">
    <property type="entry name" value="S-adenosyl-L-methionine-dependent methyltransferases"/>
    <property type="match status" value="1"/>
</dbReference>
<dbReference type="HAMAP" id="MF_00735">
    <property type="entry name" value="Methyltr_PrmA"/>
    <property type="match status" value="1"/>
</dbReference>
<comment type="catalytic activity">
    <reaction evidence="6">
        <text>L-lysyl-[protein] + 3 S-adenosyl-L-methionine = N(6),N(6),N(6)-trimethyl-L-lysyl-[protein] + 3 S-adenosyl-L-homocysteine + 3 H(+)</text>
        <dbReference type="Rhea" id="RHEA:54192"/>
        <dbReference type="Rhea" id="RHEA-COMP:9752"/>
        <dbReference type="Rhea" id="RHEA-COMP:13826"/>
        <dbReference type="ChEBI" id="CHEBI:15378"/>
        <dbReference type="ChEBI" id="CHEBI:29969"/>
        <dbReference type="ChEBI" id="CHEBI:57856"/>
        <dbReference type="ChEBI" id="CHEBI:59789"/>
        <dbReference type="ChEBI" id="CHEBI:61961"/>
    </reaction>
</comment>
<dbReference type="GO" id="GO:0005840">
    <property type="term" value="C:ribosome"/>
    <property type="evidence" value="ECO:0007669"/>
    <property type="project" value="UniProtKB-KW"/>
</dbReference>
<evidence type="ECO:0000256" key="4">
    <source>
        <dbReference type="ARBA" id="ARBA00022679"/>
    </source>
</evidence>
<dbReference type="EC" id="2.1.1.-" evidence="6"/>
<evidence type="ECO:0000256" key="1">
    <source>
        <dbReference type="ARBA" id="ARBA00009741"/>
    </source>
</evidence>
<dbReference type="GO" id="GO:0005737">
    <property type="term" value="C:cytoplasm"/>
    <property type="evidence" value="ECO:0007669"/>
    <property type="project" value="UniProtKB-SubCell"/>
</dbReference>
<keyword evidence="5 6" id="KW-0949">S-adenosyl-L-methionine</keyword>
<dbReference type="PANTHER" id="PTHR43648">
    <property type="entry name" value="ELECTRON TRANSFER FLAVOPROTEIN BETA SUBUNIT LYSINE METHYLTRANSFERASE"/>
    <property type="match status" value="1"/>
</dbReference>
<comment type="function">
    <text evidence="6">Methylates ribosomal protein L11.</text>
</comment>
<dbReference type="Gene3D" id="3.40.50.150">
    <property type="entry name" value="Vaccinia Virus protein VP39"/>
    <property type="match status" value="1"/>
</dbReference>
<evidence type="ECO:0000313" key="7">
    <source>
        <dbReference type="EMBL" id="ABW26312.1"/>
    </source>
</evidence>
<dbReference type="InterPro" id="IPR029063">
    <property type="entry name" value="SAM-dependent_MTases_sf"/>
</dbReference>
<dbReference type="GO" id="GO:0032259">
    <property type="term" value="P:methylation"/>
    <property type="evidence" value="ECO:0007669"/>
    <property type="project" value="UniProtKB-KW"/>
</dbReference>
<feature type="binding site" evidence="6">
    <location>
        <position position="248"/>
    </location>
    <ligand>
        <name>S-adenosyl-L-methionine</name>
        <dbReference type="ChEBI" id="CHEBI:59789"/>
    </ligand>
</feature>
<accession>B0C572</accession>
<keyword evidence="7" id="KW-0687">Ribonucleoprotein</keyword>
<dbReference type="KEGG" id="amr:AM1_1275"/>
<dbReference type="eggNOG" id="COG2264">
    <property type="taxonomic scope" value="Bacteria"/>
</dbReference>
<evidence type="ECO:0000256" key="6">
    <source>
        <dbReference type="HAMAP-Rule" id="MF_00735"/>
    </source>
</evidence>
<dbReference type="OrthoDB" id="9785995at2"/>
<gene>
    <name evidence="6 7" type="primary">prmA</name>
    <name evidence="7" type="ordered locus">AM1_1275</name>
</gene>
<protein>
    <recommendedName>
        <fullName evidence="6">Ribosomal protein L11 methyltransferase</fullName>
        <shortName evidence="6">L11 Mtase</shortName>
        <ecNumber evidence="6">2.1.1.-</ecNumber>
    </recommendedName>
</protein>
<dbReference type="InterPro" id="IPR050078">
    <property type="entry name" value="Ribosomal_L11_MeTrfase_PrmA"/>
</dbReference>
<keyword evidence="7" id="KW-0689">Ribosomal protein</keyword>
<dbReference type="HOGENOM" id="CLU_049382_0_1_3"/>
<dbReference type="EMBL" id="CP000828">
    <property type="protein sequence ID" value="ABW26312.1"/>
    <property type="molecule type" value="Genomic_DNA"/>
</dbReference>
<keyword evidence="3 6" id="KW-0489">Methyltransferase</keyword>
<dbReference type="Proteomes" id="UP000000268">
    <property type="component" value="Chromosome"/>
</dbReference>
<dbReference type="PANTHER" id="PTHR43648:SF1">
    <property type="entry name" value="ELECTRON TRANSFER FLAVOPROTEIN BETA SUBUNIT LYSINE METHYLTRANSFERASE"/>
    <property type="match status" value="1"/>
</dbReference>
<dbReference type="CDD" id="cd02440">
    <property type="entry name" value="AdoMet_MTases"/>
    <property type="match status" value="1"/>
</dbReference>
<comment type="similarity">
    <text evidence="1 6">Belongs to the methyltransferase superfamily. PrmA family.</text>
</comment>
<dbReference type="AlphaFoldDB" id="B0C572"/>
<name>B0C572_ACAM1</name>
<sequence>MADPGIHTPSDTPTALPPSQWWEIKVVGVPLLDDLLFWRLQEEGCQGTASQIVNQELTVCGYLSLDRVQSIDLQKLAERLHQDVQSVGYPAPDISWQLITEEDWAHNWRDYWHPQEVGNRLLIYPAWLEVPEQCERLLIRLNPGVAFGTGAHATTQLCLRALEQRISEQPNPLSIADIGCGTGILSIAALLLGVQKAYAVDLDPLAIGATQASRELNGLTSDQLWVKEGSLDQVIQQLQHPVQGFCCNILAHIILDLIPHFADITDQNGWGILSGILDTQEPMIIEALNAHGWQVRDTHHEQDWCSLIIERR</sequence>
<evidence type="ECO:0000256" key="3">
    <source>
        <dbReference type="ARBA" id="ARBA00022603"/>
    </source>
</evidence>
<evidence type="ECO:0000256" key="2">
    <source>
        <dbReference type="ARBA" id="ARBA00022490"/>
    </source>
</evidence>
<dbReference type="NCBIfam" id="TIGR00406">
    <property type="entry name" value="prmA"/>
    <property type="match status" value="1"/>
</dbReference>
<dbReference type="RefSeq" id="WP_012161850.1">
    <property type="nucleotide sequence ID" value="NC_009925.1"/>
</dbReference>
<keyword evidence="8" id="KW-1185">Reference proteome</keyword>
<feature type="binding site" evidence="6">
    <location>
        <position position="179"/>
    </location>
    <ligand>
        <name>S-adenosyl-L-methionine</name>
        <dbReference type="ChEBI" id="CHEBI:59789"/>
    </ligand>
</feature>
<dbReference type="STRING" id="329726.AM1_1275"/>
<dbReference type="GO" id="GO:0016279">
    <property type="term" value="F:protein-lysine N-methyltransferase activity"/>
    <property type="evidence" value="ECO:0007669"/>
    <property type="project" value="RHEA"/>
</dbReference>
<dbReference type="Pfam" id="PF06325">
    <property type="entry name" value="PrmA"/>
    <property type="match status" value="1"/>
</dbReference>
<evidence type="ECO:0000313" key="8">
    <source>
        <dbReference type="Proteomes" id="UP000000268"/>
    </source>
</evidence>
<reference evidence="7 8" key="1">
    <citation type="journal article" date="2008" name="Proc. Natl. Acad. Sci. U.S.A.">
        <title>Niche adaptation and genome expansion in the chlorophyll d-producing cyanobacterium Acaryochloris marina.</title>
        <authorList>
            <person name="Swingley W.D."/>
            <person name="Chen M."/>
            <person name="Cheung P.C."/>
            <person name="Conrad A.L."/>
            <person name="Dejesa L.C."/>
            <person name="Hao J."/>
            <person name="Honchak B.M."/>
            <person name="Karbach L.E."/>
            <person name="Kurdoglu A."/>
            <person name="Lahiri S."/>
            <person name="Mastrian S.D."/>
            <person name="Miyashita H."/>
            <person name="Page L."/>
            <person name="Ramakrishna P."/>
            <person name="Satoh S."/>
            <person name="Sattley W.M."/>
            <person name="Shimada Y."/>
            <person name="Taylor H.L."/>
            <person name="Tomo T."/>
            <person name="Tsuchiya T."/>
            <person name="Wang Z.T."/>
            <person name="Raymond J."/>
            <person name="Mimuro M."/>
            <person name="Blankenship R.E."/>
            <person name="Touchman J.W."/>
        </authorList>
    </citation>
    <scope>NUCLEOTIDE SEQUENCE [LARGE SCALE GENOMIC DNA]</scope>
    <source>
        <strain evidence="8">MBIC 11017</strain>
    </source>
</reference>
<proteinExistence type="inferred from homology"/>
<keyword evidence="4 6" id="KW-0808">Transferase</keyword>
<feature type="binding site" evidence="6">
    <location>
        <position position="201"/>
    </location>
    <ligand>
        <name>S-adenosyl-L-methionine</name>
        <dbReference type="ChEBI" id="CHEBI:59789"/>
    </ligand>
</feature>
<organism evidence="7 8">
    <name type="scientific">Acaryochloris marina (strain MBIC 11017)</name>
    <dbReference type="NCBI Taxonomy" id="329726"/>
    <lineage>
        <taxon>Bacteria</taxon>
        <taxon>Bacillati</taxon>
        <taxon>Cyanobacteriota</taxon>
        <taxon>Cyanophyceae</taxon>
        <taxon>Acaryochloridales</taxon>
        <taxon>Acaryochloridaceae</taxon>
        <taxon>Acaryochloris</taxon>
    </lineage>
</organism>
<evidence type="ECO:0000256" key="5">
    <source>
        <dbReference type="ARBA" id="ARBA00022691"/>
    </source>
</evidence>
<keyword evidence="2 6" id="KW-0963">Cytoplasm</keyword>
<feature type="binding site" evidence="6">
    <location>
        <position position="155"/>
    </location>
    <ligand>
        <name>S-adenosyl-L-methionine</name>
        <dbReference type="ChEBI" id="CHEBI:59789"/>
    </ligand>
</feature>
<dbReference type="InterPro" id="IPR004498">
    <property type="entry name" value="Ribosomal_PrmA_MeTrfase"/>
</dbReference>